<dbReference type="GO" id="GO:0003677">
    <property type="term" value="F:DNA binding"/>
    <property type="evidence" value="ECO:0007669"/>
    <property type="project" value="UniProtKB-KW"/>
</dbReference>
<evidence type="ECO:0000256" key="2">
    <source>
        <dbReference type="ARBA" id="ARBA00022737"/>
    </source>
</evidence>
<protein>
    <recommendedName>
        <fullName evidence="8">C3H1-type domain-containing protein</fullName>
    </recommendedName>
</protein>
<dbReference type="ExpressionAtlas" id="A0A2K2AII3">
    <property type="expression patterns" value="baseline and differential"/>
</dbReference>
<evidence type="ECO:0000256" key="7">
    <source>
        <dbReference type="SAM" id="MobiDB-lite"/>
    </source>
</evidence>
<dbReference type="FunFam" id="4.10.1000.10:FF:000008">
    <property type="entry name" value="zinc finger CCCH domain-containing protein 3"/>
    <property type="match status" value="1"/>
</dbReference>
<feature type="region of interest" description="Disordered" evidence="7">
    <location>
        <begin position="1408"/>
        <end position="1442"/>
    </location>
</feature>
<evidence type="ECO:0000256" key="5">
    <source>
        <dbReference type="ARBA" id="ARBA00023125"/>
    </source>
</evidence>
<dbReference type="GO" id="GO:0008270">
    <property type="term" value="F:zinc ion binding"/>
    <property type="evidence" value="ECO:0007669"/>
    <property type="project" value="UniProtKB-KW"/>
</dbReference>
<dbReference type="Gene3D" id="4.10.1000.10">
    <property type="entry name" value="Zinc finger, CCCH-type"/>
    <property type="match status" value="2"/>
</dbReference>
<feature type="compositionally biased region" description="Pro residues" evidence="7">
    <location>
        <begin position="64"/>
        <end position="78"/>
    </location>
</feature>
<proteinExistence type="predicted"/>
<keyword evidence="1 6" id="KW-0479">Metal-binding</keyword>
<dbReference type="FunFam" id="4.10.1000.10:FF:000022">
    <property type="entry name" value="Zinc finger CCCH domain-containing protein 7"/>
    <property type="match status" value="1"/>
</dbReference>
<feature type="compositionally biased region" description="Basic residues" evidence="7">
    <location>
        <begin position="1862"/>
        <end position="1878"/>
    </location>
</feature>
<dbReference type="Proteomes" id="UP000006729">
    <property type="component" value="Chromosome 5"/>
</dbReference>
<feature type="region of interest" description="Disordered" evidence="7">
    <location>
        <begin position="160"/>
        <end position="224"/>
    </location>
</feature>
<gene>
    <name evidence="9" type="ORF">POPTR_005G182900</name>
</gene>
<feature type="region of interest" description="Disordered" evidence="7">
    <location>
        <begin position="959"/>
        <end position="1005"/>
    </location>
</feature>
<feature type="domain" description="C3H1-type" evidence="8">
    <location>
        <begin position="1737"/>
        <end position="1766"/>
    </location>
</feature>
<evidence type="ECO:0000313" key="9">
    <source>
        <dbReference type="EMBL" id="PNT37344.2"/>
    </source>
</evidence>
<name>A0A2K2AII3_POPTR</name>
<sequence>MEYHKYDPNARASRKSKDRTIATTAMTPPSSYFHYTKYAKHSSPTPSPRYPNNLNFHHHSNFLEPPPPPQTPPPPPSFPQFSSRNPHFSYNPSPNHPQIHDNYNHQRSHHDLPHSTQLPWVSHQLYDDRQPPRRLPEFDHCVHEPRPDFTFLRDDHMQTRHELEGDPNPNSRLVQDRNVVTDGESEHRRRRGEFGSNSDRSSSSVFRTVSNQLRGFKSNSGNYENRRRLNYDYHEKGSANQRWVHDREVMGESRDSLIELGSNEIGDGENRILAGKREHYRIRDGNLELERNGGKRSREGSYEFNRTPRKQLQKKSALLRLQKPSYRNREDKRVHYSSYADYTKSSPFRGKHQESGFLRGKDKDKVLHADRGMVEGARERSPVELDVSFKSNSLVAKAILTPTLSSAGASEMNLTPRNRKVRKVLVPAKDMDSLNSSMHKLNKVALGLDEAASVANKTSSSNKELKKSKEVVTASGITNVRDSSSLPMKRTVSLGSGTNLVSGKTSSLKGGKKKKVVKRVVKKVVNHKSTLSSSQPTKTCDEPVKADSFAYNPTEPIDPDKAATVADIVDPQPCPNEATAMPKNDKVERFDKFMESGLVGAGADSGNLFVFNINGNKSRSASPSGFSNHEETKFGESFINGDCDKGLHAIADTENSLKKSLDETFRSDIGGVEDVSKQPCQNGDSCLFEDNAVSGSLKVLDYMEGNTDFGSLSSEKTIIHEGPMNTCMPLMGLDTASMNSQERITVFDAGASDVGCKEPCRNLGSPSAENGITDLLQGASFPVVNNRSFSVSISGETGIQNDVIRPNQGVGAILVSPSCCTNSEEINISVHGTGDDFSEQLSQDGVTKTLESASIGGSLDTKVSAGGSDEDATDITKNDKKIEVPQLDLSRTDVSYMHLDPANMVTSTTAHWVDKTLRLCFEDSATAECTFSGSQFVDVGSQSCNIVSVLHEGSLTDVSAGRDSVRRSDDVGPSNVSPRNEKNRKFSAPQLELNSPQESDADEGTVFAGNSTSGMEVPSNSGDGQTLPEEEAVVSDMDFLCTSDFLPAQKRITASLENCSAGEHTVAAVKDAFEDDGQKDVKSHFAVEELAVTKVTSRDLVVLGGKDIINATPVVVGSSNPNDSMDVDAGEGDKMDINAAEEQVVIDGGIDPCQIPSKLQTQVLTEKLPRIDVEDSDFHGVKNNSPCMSNNLSSFEDGFGVSTINSSEELMAFVPETLSDRGFPETLPDVLGTSLSKNPVEKVHGYHDKILAERPAINVGSNSSICTTSSQSGKIVLKSDHAVEGDRLLARRTGHFPSQDSKITTRTQNAVSGQLYGRKNQTNCAVSEIYPGRSSFVFTASKSTASSSRNSKTQTWHRTDSSSDSAPPAKKAFSSTVHAQMQFPRKTDKLQSTSYIRKGNSLVRKPISVAQSPDPHGLSSSVYQLNSSGTNEPKKSTGSDSRIDIVDPLDVVRKGGMNASCERPKTPPLSSVPKIPNQATNALGVRVSSPLAEHLHSLSTETATASAEFMESNDVPKSSDNLLKISESPITQNSQINNLECNGDLNEDNKVVLANVKNLTYVKRKSNQLVATSNPCASSVQNACNTSSSDSYYKRRRNQLIRTSLESQVKQTTSIPDESLNSEGQTALYSFFSGNFSKRRLRKGERIFRVGLVRYKMDSSKRTLQRISGDESSCSGALQKEKDAKKSYVPRRLMIGKDEYVRIGNGNQLIRDPKKRTRILASEKVRWSLHTARSRLARKRKYCQFFSRFGKCNKDDGKCPFIHDSSKIAVCTKFLNGLCFNPECKLTHKVIPERMPDCSYFLQGLCTNKDCPYRHVRVNPNASICEGFLRGYCADVNECLKKHSYVCPTYEATGSCPQGSKCKLHHPKNRSKEKKSKRSRDNNAQGRYFGLMHASTTELRNPVPGKLNVLDNDAISFKGSIADYISLDVIDEVVENTIPADEHTALGDSDPLELQLGDLDELIKPVRIMNI</sequence>
<keyword evidence="3 6" id="KW-0863">Zinc-finger</keyword>
<feature type="region of interest" description="Disordered" evidence="7">
    <location>
        <begin position="1342"/>
        <end position="1377"/>
    </location>
</feature>
<reference evidence="9 10" key="1">
    <citation type="journal article" date="2006" name="Science">
        <title>The genome of black cottonwood, Populus trichocarpa (Torr. &amp; Gray).</title>
        <authorList>
            <person name="Tuskan G.A."/>
            <person name="Difazio S."/>
            <person name="Jansson S."/>
            <person name="Bohlmann J."/>
            <person name="Grigoriev I."/>
            <person name="Hellsten U."/>
            <person name="Putnam N."/>
            <person name="Ralph S."/>
            <person name="Rombauts S."/>
            <person name="Salamov A."/>
            <person name="Schein J."/>
            <person name="Sterck L."/>
            <person name="Aerts A."/>
            <person name="Bhalerao R.R."/>
            <person name="Bhalerao R.P."/>
            <person name="Blaudez D."/>
            <person name="Boerjan W."/>
            <person name="Brun A."/>
            <person name="Brunner A."/>
            <person name="Busov V."/>
            <person name="Campbell M."/>
            <person name="Carlson J."/>
            <person name="Chalot M."/>
            <person name="Chapman J."/>
            <person name="Chen G.L."/>
            <person name="Cooper D."/>
            <person name="Coutinho P.M."/>
            <person name="Couturier J."/>
            <person name="Covert S."/>
            <person name="Cronk Q."/>
            <person name="Cunningham R."/>
            <person name="Davis J."/>
            <person name="Degroeve S."/>
            <person name="Dejardin A."/>
            <person name="Depamphilis C."/>
            <person name="Detter J."/>
            <person name="Dirks B."/>
            <person name="Dubchak I."/>
            <person name="Duplessis S."/>
            <person name="Ehlting J."/>
            <person name="Ellis B."/>
            <person name="Gendler K."/>
            <person name="Goodstein D."/>
            <person name="Gribskov M."/>
            <person name="Grimwood J."/>
            <person name="Groover A."/>
            <person name="Gunter L."/>
            <person name="Hamberger B."/>
            <person name="Heinze B."/>
            <person name="Helariutta Y."/>
            <person name="Henrissat B."/>
            <person name="Holligan D."/>
            <person name="Holt R."/>
            <person name="Huang W."/>
            <person name="Islam-Faridi N."/>
            <person name="Jones S."/>
            <person name="Jones-Rhoades M."/>
            <person name="Jorgensen R."/>
            <person name="Joshi C."/>
            <person name="Kangasjarvi J."/>
            <person name="Karlsson J."/>
            <person name="Kelleher C."/>
            <person name="Kirkpatrick R."/>
            <person name="Kirst M."/>
            <person name="Kohler A."/>
            <person name="Kalluri U."/>
            <person name="Larimer F."/>
            <person name="Leebens-Mack J."/>
            <person name="Leple J.C."/>
            <person name="Locascio P."/>
            <person name="Lou Y."/>
            <person name="Lucas S."/>
            <person name="Martin F."/>
            <person name="Montanini B."/>
            <person name="Napoli C."/>
            <person name="Nelson D.R."/>
            <person name="Nelson C."/>
            <person name="Nieminen K."/>
            <person name="Nilsson O."/>
            <person name="Pereda V."/>
            <person name="Peter G."/>
            <person name="Philippe R."/>
            <person name="Pilate G."/>
            <person name="Poliakov A."/>
            <person name="Razumovskaya J."/>
            <person name="Richardson P."/>
            <person name="Rinaldi C."/>
            <person name="Ritland K."/>
            <person name="Rouze P."/>
            <person name="Ryaboy D."/>
            <person name="Schmutz J."/>
            <person name="Schrader J."/>
            <person name="Segerman B."/>
            <person name="Shin H."/>
            <person name="Siddiqui A."/>
            <person name="Sterky F."/>
            <person name="Terry A."/>
            <person name="Tsai C.J."/>
            <person name="Uberbacher E."/>
            <person name="Unneberg P."/>
            <person name="Vahala J."/>
            <person name="Wall K."/>
            <person name="Wessler S."/>
            <person name="Yang G."/>
            <person name="Yin T."/>
            <person name="Douglas C."/>
            <person name="Marra M."/>
            <person name="Sandberg G."/>
            <person name="Van de Peer Y."/>
            <person name="Rokhsar D."/>
        </authorList>
    </citation>
    <scope>NUCLEOTIDE SEQUENCE [LARGE SCALE GENOMIC DNA]</scope>
    <source>
        <strain evidence="10">cv. Nisqually</strain>
    </source>
</reference>
<dbReference type="PANTHER" id="PTHR46156:SF1">
    <property type="entry name" value="ZINC FINGER CCCH DOMAIN-CONTAINING PROTEIN 3"/>
    <property type="match status" value="1"/>
</dbReference>
<evidence type="ECO:0000256" key="1">
    <source>
        <dbReference type="ARBA" id="ARBA00022723"/>
    </source>
</evidence>
<feature type="region of interest" description="Disordered" evidence="7">
    <location>
        <begin position="1456"/>
        <end position="1475"/>
    </location>
</feature>
<dbReference type="SMART" id="SM00356">
    <property type="entry name" value="ZnF_C3H1"/>
    <property type="match status" value="5"/>
</dbReference>
<feature type="compositionally biased region" description="Polar residues" evidence="7">
    <location>
        <begin position="1418"/>
        <end position="1431"/>
    </location>
</feature>
<feature type="compositionally biased region" description="Polar residues" evidence="7">
    <location>
        <begin position="21"/>
        <end position="30"/>
    </location>
</feature>
<dbReference type="GO" id="GO:0005634">
    <property type="term" value="C:nucleus"/>
    <property type="evidence" value="ECO:0007669"/>
    <property type="project" value="UniProtKB-ARBA"/>
</dbReference>
<organism evidence="9 10">
    <name type="scientific">Populus trichocarpa</name>
    <name type="common">Western balsam poplar</name>
    <name type="synonym">Populus balsamifera subsp. trichocarpa</name>
    <dbReference type="NCBI Taxonomy" id="3694"/>
    <lineage>
        <taxon>Eukaryota</taxon>
        <taxon>Viridiplantae</taxon>
        <taxon>Streptophyta</taxon>
        <taxon>Embryophyta</taxon>
        <taxon>Tracheophyta</taxon>
        <taxon>Spermatophyta</taxon>
        <taxon>Magnoliopsida</taxon>
        <taxon>eudicotyledons</taxon>
        <taxon>Gunneridae</taxon>
        <taxon>Pentapetalae</taxon>
        <taxon>rosids</taxon>
        <taxon>fabids</taxon>
        <taxon>Malpighiales</taxon>
        <taxon>Salicaceae</taxon>
        <taxon>Saliceae</taxon>
        <taxon>Populus</taxon>
    </lineage>
</organism>
<dbReference type="EMBL" id="CM009294">
    <property type="protein sequence ID" value="PNT37344.2"/>
    <property type="molecule type" value="Genomic_DNA"/>
</dbReference>
<feature type="domain" description="C3H1-type" evidence="8">
    <location>
        <begin position="1841"/>
        <end position="1869"/>
    </location>
</feature>
<dbReference type="PANTHER" id="PTHR46156">
    <property type="entry name" value="CCCH ZINGC FINGER"/>
    <property type="match status" value="1"/>
</dbReference>
<feature type="compositionally biased region" description="Basic and acidic residues" evidence="7">
    <location>
        <begin position="98"/>
        <end position="113"/>
    </location>
</feature>
<keyword evidence="2" id="KW-0677">Repeat</keyword>
<dbReference type="InterPro" id="IPR000571">
    <property type="entry name" value="Znf_CCCH"/>
</dbReference>
<feature type="compositionally biased region" description="Basic and acidic residues" evidence="7">
    <location>
        <begin position="1432"/>
        <end position="1442"/>
    </location>
</feature>
<feature type="compositionally biased region" description="Polar residues" evidence="7">
    <location>
        <begin position="84"/>
        <end position="93"/>
    </location>
</feature>
<feature type="compositionally biased region" description="Low complexity" evidence="7">
    <location>
        <begin position="196"/>
        <end position="211"/>
    </location>
</feature>
<evidence type="ECO:0000259" key="8">
    <source>
        <dbReference type="PROSITE" id="PS50103"/>
    </source>
</evidence>
<keyword evidence="4 6" id="KW-0862">Zinc</keyword>
<evidence type="ECO:0000256" key="6">
    <source>
        <dbReference type="PROSITE-ProRule" id="PRU00723"/>
    </source>
</evidence>
<feature type="zinc finger region" description="C3H1-type" evidence="6">
    <location>
        <begin position="1737"/>
        <end position="1766"/>
    </location>
</feature>
<keyword evidence="10" id="KW-1185">Reference proteome</keyword>
<evidence type="ECO:0000256" key="4">
    <source>
        <dbReference type="ARBA" id="ARBA00022833"/>
    </source>
</evidence>
<feature type="zinc finger region" description="C3H1-type" evidence="6">
    <location>
        <begin position="1841"/>
        <end position="1869"/>
    </location>
</feature>
<feature type="compositionally biased region" description="Low complexity" evidence="7">
    <location>
        <begin position="1362"/>
        <end position="1375"/>
    </location>
</feature>
<feature type="region of interest" description="Disordered" evidence="7">
    <location>
        <begin position="1854"/>
        <end position="1882"/>
    </location>
</feature>
<feature type="compositionally biased region" description="Low complexity" evidence="7">
    <location>
        <begin position="1342"/>
        <end position="1352"/>
    </location>
</feature>
<evidence type="ECO:0000313" key="10">
    <source>
        <dbReference type="Proteomes" id="UP000006729"/>
    </source>
</evidence>
<feature type="region of interest" description="Disordered" evidence="7">
    <location>
        <begin position="1"/>
        <end position="115"/>
    </location>
</feature>
<feature type="zinc finger region" description="C3H1-type" evidence="6">
    <location>
        <begin position="1792"/>
        <end position="1818"/>
    </location>
</feature>
<evidence type="ECO:0000256" key="3">
    <source>
        <dbReference type="ARBA" id="ARBA00022771"/>
    </source>
</evidence>
<keyword evidence="5" id="KW-0238">DNA-binding</keyword>
<accession>A0A2K2AII3</accession>
<dbReference type="PROSITE" id="PS50103">
    <property type="entry name" value="ZF_C3H1"/>
    <property type="match status" value="3"/>
</dbReference>
<feature type="domain" description="C3H1-type" evidence="8">
    <location>
        <begin position="1792"/>
        <end position="1818"/>
    </location>
</feature>